<evidence type="ECO:0000313" key="1">
    <source>
        <dbReference type="EMBL" id="KXB68658.1"/>
    </source>
</evidence>
<evidence type="ECO:0000313" key="2">
    <source>
        <dbReference type="Proteomes" id="UP000070483"/>
    </source>
</evidence>
<evidence type="ECO:0008006" key="3">
    <source>
        <dbReference type="Google" id="ProtNLM"/>
    </source>
</evidence>
<dbReference type="EMBL" id="LSDD01000042">
    <property type="protein sequence ID" value="KXB68658.1"/>
    <property type="molecule type" value="Genomic_DNA"/>
</dbReference>
<dbReference type="AlphaFoldDB" id="A0A134ALR0"/>
<accession>A0A134ALR0</accession>
<dbReference type="Pfam" id="PF14253">
    <property type="entry name" value="AbiH"/>
    <property type="match status" value="1"/>
</dbReference>
<organism evidence="1 2">
    <name type="scientific">Leptotrichia wadei</name>
    <dbReference type="NCBI Taxonomy" id="157687"/>
    <lineage>
        <taxon>Bacteria</taxon>
        <taxon>Fusobacteriati</taxon>
        <taxon>Fusobacteriota</taxon>
        <taxon>Fusobacteriia</taxon>
        <taxon>Fusobacteriales</taxon>
        <taxon>Leptotrichiaceae</taxon>
        <taxon>Leptotrichia</taxon>
    </lineage>
</organism>
<dbReference type="OrthoDB" id="9810135at2"/>
<dbReference type="STRING" id="157687.HMPREF3180_00688"/>
<name>A0A134ALR0_9FUSO</name>
<comment type="caution">
    <text evidence="1">The sequence shown here is derived from an EMBL/GenBank/DDBJ whole genome shotgun (WGS) entry which is preliminary data.</text>
</comment>
<gene>
    <name evidence="1" type="ORF">HMPREF3180_00688</name>
</gene>
<reference evidence="2" key="1">
    <citation type="submission" date="2016-01" db="EMBL/GenBank/DDBJ databases">
        <authorList>
            <person name="Mitreva M."/>
            <person name="Pepin K.H."/>
            <person name="Mihindukulasuriya K.A."/>
            <person name="Fulton R."/>
            <person name="Fronick C."/>
            <person name="O'Laughlin M."/>
            <person name="Miner T."/>
            <person name="Herter B."/>
            <person name="Rosa B.A."/>
            <person name="Cordes M."/>
            <person name="Tomlinson C."/>
            <person name="Wollam A."/>
            <person name="Palsikar V.B."/>
            <person name="Mardis E.R."/>
            <person name="Wilson R.K."/>
        </authorList>
    </citation>
    <scope>NUCLEOTIDE SEQUENCE [LARGE SCALE GENOMIC DNA]</scope>
    <source>
        <strain evidence="2">KA00185</strain>
    </source>
</reference>
<dbReference type="InterPro" id="IPR025935">
    <property type="entry name" value="AbiH"/>
</dbReference>
<protein>
    <recommendedName>
        <fullName evidence="3">Bacteriophage abortive infection AbiH</fullName>
    </recommendedName>
</protein>
<dbReference type="RefSeq" id="WP_060917573.1">
    <property type="nucleotide sequence ID" value="NZ_KQ960033.1"/>
</dbReference>
<dbReference type="PATRIC" id="fig|157687.3.peg.684"/>
<proteinExistence type="predicted"/>
<dbReference type="Proteomes" id="UP000070483">
    <property type="component" value="Unassembled WGS sequence"/>
</dbReference>
<keyword evidence="2" id="KW-1185">Reference proteome</keyword>
<sequence length="372" mass="44432">MYFSPKSKNLYIIGNGFDLYLGLKTSYNDFFKNKNYISIRKDIQNKIDSISLLKSELENENEIDRNFNNSKIGIYNLFLLYLLLEEDNKTVNWNDVEKKILPAAKKIQESLFRIPNMRYYDKTEIRNRIVEKIIDRKSNNKELDFLKELNKFEKEFGNYIAQINNDLFDIGMGTFKDKNIECKVRKIFEVDNNITNIVINFNYTTYLEKMDYISEMTNIHGTFENPIFGIDNTEIGNDREFYYLTKTSRVLFNNTIKEDFKLPNKIEISKICFFGHSLARADYSYFQSIFDYYDIYNSEVKLEFKYYNYIKDKKELTDEEKEERKDEVKSNMHKSVIELMNDYGNTASNKSRGKNLLHKLILENRIKILEVE</sequence>